<name>A0ACA7P649_9PSED</name>
<protein>
    <submittedName>
        <fullName evidence="1">Uncharacterized protein</fullName>
    </submittedName>
</protein>
<sequence>MVILTAHRRHPKTTRLPKHSRGHIMSAIHQIPTPHSALPPSQHRAERGLPPASSVVTAQALEALLRSGPNHARQPKRPDNPEPAPSSTATMKQSLTDLGAQVNRSTVEHMLRDPTSRGSIDTFNKIGTLLTTDKISTLLSGPDANDNVKVLEKVESQLSKDAIDTVLSPFEAEQVDSYRNHVESALFDLKYRLMTAPLESRFDLVRRFASKKHEPLLDIQDNLAQANARATSLCSISALVRKAIGSLKFPHPTDLENRIPTDTPHKPCTVRPNIYRYTSIQESSLDAPSEVRDFVHGQDKLDVSGIRRQLNKPLQWVHQLSGASGEMQLKYSPTTNTSVLVISGNPSEPAFVAKIFGQLKETDLLS</sequence>
<accession>A0ACA7P649</accession>
<keyword evidence="2" id="KW-1185">Reference proteome</keyword>
<evidence type="ECO:0000313" key="2">
    <source>
        <dbReference type="Proteomes" id="UP000018725"/>
    </source>
</evidence>
<reference evidence="1 2" key="1">
    <citation type="journal article" date="2014" name="Genome Announc.">
        <title>Complete Genome Sequence of Pseudomonas sp. Strain TKP, Isolated from a gamma-Hexachlorocyclohexane-Degrading Mixed Culture.</title>
        <authorList>
            <person name="Ohtsubo Y."/>
            <person name="Kishida K."/>
            <person name="Sato T."/>
            <person name="Tabata M."/>
            <person name="Kawasumi T."/>
            <person name="Ogura Y."/>
            <person name="Hayashi T."/>
            <person name="Tsuda M."/>
            <person name="Nagata Y."/>
        </authorList>
    </citation>
    <scope>NUCLEOTIDE SEQUENCE [LARGE SCALE GENOMIC DNA]</scope>
    <source>
        <strain evidence="1 2">TKP</strain>
    </source>
</reference>
<gene>
    <name evidence="1" type="ORF">U771_14630</name>
</gene>
<organism evidence="1 2">
    <name type="scientific">Pseudomonas gorinensis</name>
    <dbReference type="NCBI Taxonomy" id="3240790"/>
    <lineage>
        <taxon>Bacteria</taxon>
        <taxon>Pseudomonadati</taxon>
        <taxon>Pseudomonadota</taxon>
        <taxon>Gammaproteobacteria</taxon>
        <taxon>Pseudomonadales</taxon>
        <taxon>Pseudomonadaceae</taxon>
        <taxon>Pseudomonas</taxon>
    </lineage>
</organism>
<evidence type="ECO:0000313" key="1">
    <source>
        <dbReference type="EMBL" id="AHC35450.1"/>
    </source>
</evidence>
<proteinExistence type="predicted"/>
<dbReference type="Proteomes" id="UP000018725">
    <property type="component" value="Chromosome"/>
</dbReference>
<dbReference type="EMBL" id="CP006852">
    <property type="protein sequence ID" value="AHC35450.1"/>
    <property type="molecule type" value="Genomic_DNA"/>
</dbReference>